<gene>
    <name evidence="1" type="ORF">F383_36696</name>
</gene>
<dbReference type="EMBL" id="JRRC01001641">
    <property type="protein sequence ID" value="KHF97276.1"/>
    <property type="molecule type" value="Genomic_DNA"/>
</dbReference>
<proteinExistence type="predicted"/>
<dbReference type="Proteomes" id="UP000032142">
    <property type="component" value="Unassembled WGS sequence"/>
</dbReference>
<evidence type="ECO:0000313" key="1">
    <source>
        <dbReference type="EMBL" id="KHF97276.1"/>
    </source>
</evidence>
<protein>
    <submittedName>
        <fullName evidence="1">Uncharacterized protein</fullName>
    </submittedName>
</protein>
<keyword evidence="2" id="KW-1185">Reference proteome</keyword>
<accession>A0A0B0MAF4</accession>
<name>A0A0B0MAF4_GOSAR</name>
<dbReference type="AlphaFoldDB" id="A0A0B0MAF4"/>
<comment type="caution">
    <text evidence="1">The sequence shown here is derived from an EMBL/GenBank/DDBJ whole genome shotgun (WGS) entry which is preliminary data.</text>
</comment>
<evidence type="ECO:0000313" key="2">
    <source>
        <dbReference type="Proteomes" id="UP000032142"/>
    </source>
</evidence>
<organism evidence="1 2">
    <name type="scientific">Gossypium arboreum</name>
    <name type="common">Tree cotton</name>
    <name type="synonym">Gossypium nanking</name>
    <dbReference type="NCBI Taxonomy" id="29729"/>
    <lineage>
        <taxon>Eukaryota</taxon>
        <taxon>Viridiplantae</taxon>
        <taxon>Streptophyta</taxon>
        <taxon>Embryophyta</taxon>
        <taxon>Tracheophyta</taxon>
        <taxon>Spermatophyta</taxon>
        <taxon>Magnoliopsida</taxon>
        <taxon>eudicotyledons</taxon>
        <taxon>Gunneridae</taxon>
        <taxon>Pentapetalae</taxon>
        <taxon>rosids</taxon>
        <taxon>malvids</taxon>
        <taxon>Malvales</taxon>
        <taxon>Malvaceae</taxon>
        <taxon>Malvoideae</taxon>
        <taxon>Gossypium</taxon>
    </lineage>
</organism>
<sequence length="35" mass="4112">MIICVENEISEKVSTKFRRPESPIQILGIIRRHMS</sequence>
<reference evidence="2" key="1">
    <citation type="submission" date="2014-09" db="EMBL/GenBank/DDBJ databases">
        <authorList>
            <person name="Mudge J."/>
            <person name="Ramaraj T."/>
            <person name="Lindquist I.E."/>
            <person name="Bharti A.K."/>
            <person name="Sundararajan A."/>
            <person name="Cameron C.T."/>
            <person name="Woodward J.E."/>
            <person name="May G.D."/>
            <person name="Brubaker C."/>
            <person name="Broadhvest J."/>
            <person name="Wilkins T.A."/>
        </authorList>
    </citation>
    <scope>NUCLEOTIDE SEQUENCE</scope>
    <source>
        <strain evidence="2">cv. AKA8401</strain>
    </source>
</reference>